<gene>
    <name evidence="8" type="ORF">HDF15_005124</name>
</gene>
<name>A0A7W8EDJ2_9BACT</name>
<accession>A0A7W8EDJ2</accession>
<dbReference type="GO" id="GO:0006520">
    <property type="term" value="P:amino acid metabolic process"/>
    <property type="evidence" value="ECO:0007669"/>
    <property type="project" value="InterPro"/>
</dbReference>
<evidence type="ECO:0000256" key="2">
    <source>
        <dbReference type="ARBA" id="ARBA00009533"/>
    </source>
</evidence>
<dbReference type="EMBL" id="JACHIO010000034">
    <property type="protein sequence ID" value="MBB5066740.1"/>
    <property type="molecule type" value="Genomic_DNA"/>
</dbReference>
<comment type="similarity">
    <text evidence="2 7">Belongs to the group II decarboxylase family.</text>
</comment>
<dbReference type="OMA" id="SWATDAH"/>
<dbReference type="SUPFAM" id="SSF53383">
    <property type="entry name" value="PLP-dependent transferases"/>
    <property type="match status" value="1"/>
</dbReference>
<dbReference type="Gene3D" id="3.90.1150.10">
    <property type="entry name" value="Aspartate Aminotransferase, domain 1"/>
    <property type="match status" value="1"/>
</dbReference>
<dbReference type="InterPro" id="IPR010977">
    <property type="entry name" value="Aromatic_deC"/>
</dbReference>
<evidence type="ECO:0000256" key="4">
    <source>
        <dbReference type="ARBA" id="ARBA00022898"/>
    </source>
</evidence>
<reference evidence="8 9" key="1">
    <citation type="submission" date="2020-08" db="EMBL/GenBank/DDBJ databases">
        <title>Genomic Encyclopedia of Type Strains, Phase IV (KMG-V): Genome sequencing to study the core and pangenomes of soil and plant-associated prokaryotes.</title>
        <authorList>
            <person name="Whitman W."/>
        </authorList>
    </citation>
    <scope>NUCLEOTIDE SEQUENCE [LARGE SCALE GENOMIC DNA]</scope>
    <source>
        <strain evidence="8 9">X5P3</strain>
    </source>
</reference>
<dbReference type="InterPro" id="IPR015421">
    <property type="entry name" value="PyrdxlP-dep_Trfase_major"/>
</dbReference>
<evidence type="ECO:0000256" key="1">
    <source>
        <dbReference type="ARBA" id="ARBA00001933"/>
    </source>
</evidence>
<dbReference type="Proteomes" id="UP000584867">
    <property type="component" value="Unassembled WGS sequence"/>
</dbReference>
<sequence length="495" mass="54435">MNESEASQNVSLDPEDWEEFRTLGHQILDDMVEYLKDVRERPTWQSPSAASRDFLQTPLPKKGSSLTEVYRDVKEHILPYPTGNIHPRFWGWVMGTGTHVGVLADLIGSTMNCHVSGYDQGATLVERQVIHWLGEMLDFPKGTSGLLVSGGTVANLLGITAARNSLAGTDIRKEGLGSGTGDPLVIYGSEATHGWAERCCDLLGLGSDGFRKVPVDDHDRIEVGELARMIQIDRNRGMRPICIVGTAGTVSTGATDDLIALADLAQAEGLWFHVDGAFGALAKLSPRYRYLVNGLERADSVAFDLHKWGYMQFETGAVLIRDGKAHEKAFSFAPSYLENFSGGIAVKPTEFASKGIQLSRSFRALRVWMNLSVYGVEKLGQAIEQNIDDSFYLASRVEAEPDLELLAPVVMNVVCFRFVQDGFSDRELDELNSELLVRLQESGVAVPSNARIDGRFAIRVANTNHRTIRSDFDLLISSTLELGRRLAGWSSDVLA</sequence>
<protein>
    <submittedName>
        <fullName evidence="8">Glutamate/tyrosine decarboxylase-like PLP-dependent enzyme</fullName>
    </submittedName>
</protein>
<dbReference type="Gene3D" id="3.40.640.10">
    <property type="entry name" value="Type I PLP-dependent aspartate aminotransferase-like (Major domain)"/>
    <property type="match status" value="1"/>
</dbReference>
<comment type="cofactor">
    <cofactor evidence="1 6 7">
        <name>pyridoxal 5'-phosphate</name>
        <dbReference type="ChEBI" id="CHEBI:597326"/>
    </cofactor>
</comment>
<dbReference type="Pfam" id="PF00282">
    <property type="entry name" value="Pyridoxal_deC"/>
    <property type="match status" value="1"/>
</dbReference>
<evidence type="ECO:0000256" key="6">
    <source>
        <dbReference type="PIRSR" id="PIRSR602129-50"/>
    </source>
</evidence>
<evidence type="ECO:0000256" key="3">
    <source>
        <dbReference type="ARBA" id="ARBA00022793"/>
    </source>
</evidence>
<dbReference type="Gene3D" id="1.20.1340.10">
    <property type="entry name" value="dopa decarboxylase, N-terminal domain"/>
    <property type="match status" value="1"/>
</dbReference>
<keyword evidence="5 7" id="KW-0456">Lyase</keyword>
<organism evidence="8 9">
    <name type="scientific">Granulicella mallensis</name>
    <dbReference type="NCBI Taxonomy" id="940614"/>
    <lineage>
        <taxon>Bacteria</taxon>
        <taxon>Pseudomonadati</taxon>
        <taxon>Acidobacteriota</taxon>
        <taxon>Terriglobia</taxon>
        <taxon>Terriglobales</taxon>
        <taxon>Acidobacteriaceae</taxon>
        <taxon>Granulicella</taxon>
    </lineage>
</organism>
<dbReference type="RefSeq" id="WP_014266912.1">
    <property type="nucleotide sequence ID" value="NZ_JACHIO010000034.1"/>
</dbReference>
<comment type="caution">
    <text evidence="8">The sequence shown here is derived from an EMBL/GenBank/DDBJ whole genome shotgun (WGS) entry which is preliminary data.</text>
</comment>
<keyword evidence="4 6" id="KW-0663">Pyridoxal phosphate</keyword>
<dbReference type="InterPro" id="IPR002129">
    <property type="entry name" value="PyrdxlP-dep_de-COase"/>
</dbReference>
<dbReference type="SMR" id="A0A7W8EDJ2"/>
<feature type="modified residue" description="N6-(pyridoxal phosphate)lysine" evidence="6">
    <location>
        <position position="307"/>
    </location>
</feature>
<evidence type="ECO:0000313" key="8">
    <source>
        <dbReference type="EMBL" id="MBB5066740.1"/>
    </source>
</evidence>
<dbReference type="PANTHER" id="PTHR11999">
    <property type="entry name" value="GROUP II PYRIDOXAL-5-PHOSPHATE DECARBOXYLASE"/>
    <property type="match status" value="1"/>
</dbReference>
<dbReference type="InterPro" id="IPR015424">
    <property type="entry name" value="PyrdxlP-dep_Trfase"/>
</dbReference>
<dbReference type="PANTHER" id="PTHR11999:SF70">
    <property type="entry name" value="MIP05841P"/>
    <property type="match status" value="1"/>
</dbReference>
<evidence type="ECO:0000313" key="9">
    <source>
        <dbReference type="Proteomes" id="UP000584867"/>
    </source>
</evidence>
<proteinExistence type="inferred from homology"/>
<dbReference type="GO" id="GO:0019752">
    <property type="term" value="P:carboxylic acid metabolic process"/>
    <property type="evidence" value="ECO:0007669"/>
    <property type="project" value="InterPro"/>
</dbReference>
<evidence type="ECO:0000256" key="5">
    <source>
        <dbReference type="ARBA" id="ARBA00023239"/>
    </source>
</evidence>
<evidence type="ECO:0000256" key="7">
    <source>
        <dbReference type="RuleBase" id="RU000382"/>
    </source>
</evidence>
<dbReference type="PRINTS" id="PR00800">
    <property type="entry name" value="YHDCRBOXLASE"/>
</dbReference>
<keyword evidence="3" id="KW-0210">Decarboxylase</keyword>
<dbReference type="GO" id="GO:0016831">
    <property type="term" value="F:carboxy-lyase activity"/>
    <property type="evidence" value="ECO:0007669"/>
    <property type="project" value="UniProtKB-KW"/>
</dbReference>
<dbReference type="AlphaFoldDB" id="A0A7W8EDJ2"/>
<dbReference type="GO" id="GO:0030170">
    <property type="term" value="F:pyridoxal phosphate binding"/>
    <property type="evidence" value="ECO:0007669"/>
    <property type="project" value="InterPro"/>
</dbReference>
<dbReference type="InterPro" id="IPR015422">
    <property type="entry name" value="PyrdxlP-dep_Trfase_small"/>
</dbReference>